<dbReference type="Proteomes" id="UP001259832">
    <property type="component" value="Unassembled WGS sequence"/>
</dbReference>
<keyword evidence="2" id="KW-1185">Reference proteome</keyword>
<accession>A0AAD9LA72</accession>
<organism evidence="1 2">
    <name type="scientific">Phytophthora citrophthora</name>
    <dbReference type="NCBI Taxonomy" id="4793"/>
    <lineage>
        <taxon>Eukaryota</taxon>
        <taxon>Sar</taxon>
        <taxon>Stramenopiles</taxon>
        <taxon>Oomycota</taxon>
        <taxon>Peronosporomycetes</taxon>
        <taxon>Peronosporales</taxon>
        <taxon>Peronosporaceae</taxon>
        <taxon>Phytophthora</taxon>
    </lineage>
</organism>
<name>A0AAD9LA72_9STRA</name>
<dbReference type="EMBL" id="JASMQC010000053">
    <property type="protein sequence ID" value="KAK1929060.1"/>
    <property type="molecule type" value="Genomic_DNA"/>
</dbReference>
<protein>
    <submittedName>
        <fullName evidence="1">Uncharacterized protein</fullName>
    </submittedName>
</protein>
<gene>
    <name evidence="1" type="ORF">P3T76_015500</name>
</gene>
<reference evidence="1" key="1">
    <citation type="submission" date="2023-08" db="EMBL/GenBank/DDBJ databases">
        <title>Reference Genome Resource for the Citrus Pathogen Phytophthora citrophthora.</title>
        <authorList>
            <person name="Moller H."/>
            <person name="Coetzee B."/>
            <person name="Rose L.J."/>
            <person name="Van Niekerk J.M."/>
        </authorList>
    </citation>
    <scope>NUCLEOTIDE SEQUENCE</scope>
    <source>
        <strain evidence="1">STE-U-9442</strain>
    </source>
</reference>
<sequence>MRPPDAEESGEVRTWAPDQLQKIFYGKKLNTFLLEDPVMIVMKPKPIRELQGPVKPLPQASDLIVAITNLINMLEEARIVAGAFELSLITVESR</sequence>
<evidence type="ECO:0000313" key="1">
    <source>
        <dbReference type="EMBL" id="KAK1929060.1"/>
    </source>
</evidence>
<comment type="caution">
    <text evidence="1">The sequence shown here is derived from an EMBL/GenBank/DDBJ whole genome shotgun (WGS) entry which is preliminary data.</text>
</comment>
<proteinExistence type="predicted"/>
<evidence type="ECO:0000313" key="2">
    <source>
        <dbReference type="Proteomes" id="UP001259832"/>
    </source>
</evidence>
<dbReference type="AlphaFoldDB" id="A0AAD9LA72"/>